<organism evidence="2 3">
    <name type="scientific">Oryza sativa subsp. japonica</name>
    <name type="common">Rice</name>
    <dbReference type="NCBI Taxonomy" id="39947"/>
    <lineage>
        <taxon>Eukaryota</taxon>
        <taxon>Viridiplantae</taxon>
        <taxon>Streptophyta</taxon>
        <taxon>Embryophyta</taxon>
        <taxon>Tracheophyta</taxon>
        <taxon>Spermatophyta</taxon>
        <taxon>Magnoliopsida</taxon>
        <taxon>Liliopsida</taxon>
        <taxon>Poales</taxon>
        <taxon>Poaceae</taxon>
        <taxon>BOP clade</taxon>
        <taxon>Oryzoideae</taxon>
        <taxon>Oryzeae</taxon>
        <taxon>Oryzinae</taxon>
        <taxon>Oryza</taxon>
        <taxon>Oryza sativa</taxon>
    </lineage>
</organism>
<reference evidence="2 3" key="2">
    <citation type="journal article" date="2013" name="Plant Cell Physiol.">
        <title>Rice Annotation Project Database (RAP-DB): an integrative and interactive database for rice genomics.</title>
        <authorList>
            <person name="Sakai H."/>
            <person name="Lee S.S."/>
            <person name="Tanaka T."/>
            <person name="Numa H."/>
            <person name="Kim J."/>
            <person name="Kawahara Y."/>
            <person name="Wakimoto H."/>
            <person name="Yang C.C."/>
            <person name="Iwamoto M."/>
            <person name="Abe T."/>
            <person name="Yamada Y."/>
            <person name="Muto A."/>
            <person name="Inokuchi H."/>
            <person name="Ikemura T."/>
            <person name="Matsumoto T."/>
            <person name="Sasaki T."/>
            <person name="Itoh T."/>
        </authorList>
    </citation>
    <scope>NUCLEOTIDE SEQUENCE [LARGE SCALE GENOMIC DNA]</scope>
    <source>
        <strain evidence="3">cv. Nipponbare</strain>
    </source>
</reference>
<evidence type="ECO:0000256" key="1">
    <source>
        <dbReference type="SAM" id="MobiDB-lite"/>
    </source>
</evidence>
<keyword evidence="3" id="KW-1185">Reference proteome</keyword>
<dbReference type="Proteomes" id="UP000059680">
    <property type="component" value="Chromosome 8"/>
</dbReference>
<evidence type="ECO:0000313" key="2">
    <source>
        <dbReference type="EMBL" id="BAT04321.1"/>
    </source>
</evidence>
<dbReference type="AlphaFoldDB" id="A0A0P0XD23"/>
<feature type="non-terminal residue" evidence="2">
    <location>
        <position position="157"/>
    </location>
</feature>
<feature type="compositionally biased region" description="Basic residues" evidence="1">
    <location>
        <begin position="24"/>
        <end position="40"/>
    </location>
</feature>
<feature type="non-terminal residue" evidence="2">
    <location>
        <position position="1"/>
    </location>
</feature>
<dbReference type="EMBL" id="AP014964">
    <property type="protein sequence ID" value="BAT04321.1"/>
    <property type="molecule type" value="Genomic_DNA"/>
</dbReference>
<dbReference type="Gramene" id="Os08t0207951-00">
    <property type="protein sequence ID" value="Os08t0207951-00"/>
    <property type="gene ID" value="Os08g0207951"/>
</dbReference>
<dbReference type="InParanoid" id="A0A0P0XD23"/>
<protein>
    <submittedName>
        <fullName evidence="2">Os08g0207951 protein</fullName>
    </submittedName>
</protein>
<feature type="compositionally biased region" description="Low complexity" evidence="1">
    <location>
        <begin position="8"/>
        <end position="23"/>
    </location>
</feature>
<dbReference type="PaxDb" id="39947-A0A0P0XD23"/>
<feature type="region of interest" description="Disordered" evidence="1">
    <location>
        <begin position="1"/>
        <end position="40"/>
    </location>
</feature>
<proteinExistence type="predicted"/>
<reference evidence="2 3" key="3">
    <citation type="journal article" date="2013" name="Rice">
        <title>Improvement of the Oryza sativa Nipponbare reference genome using next generation sequence and optical map data.</title>
        <authorList>
            <person name="Kawahara Y."/>
            <person name="de la Bastide M."/>
            <person name="Hamilton J.P."/>
            <person name="Kanamori H."/>
            <person name="McCombie W.R."/>
            <person name="Ouyang S."/>
            <person name="Schwartz D.C."/>
            <person name="Tanaka T."/>
            <person name="Wu J."/>
            <person name="Zhou S."/>
            <person name="Childs K.L."/>
            <person name="Davidson R.M."/>
            <person name="Lin H."/>
            <person name="Quesada-Ocampo L."/>
            <person name="Vaillancourt B."/>
            <person name="Sakai H."/>
            <person name="Lee S.S."/>
            <person name="Kim J."/>
            <person name="Numa H."/>
            <person name="Itoh T."/>
            <person name="Buell C.R."/>
            <person name="Matsumoto T."/>
        </authorList>
    </citation>
    <scope>NUCLEOTIDE SEQUENCE [LARGE SCALE GENOMIC DNA]</scope>
    <source>
        <strain evidence="3">cv. Nipponbare</strain>
    </source>
</reference>
<gene>
    <name evidence="2" type="ordered locus">Os08g0207951</name>
    <name evidence="2" type="ORF">OSNPB_080207951</name>
</gene>
<sequence>QSRRRCRAVAVAAPRPAPRAAPLSHRRAPSSHASRRRCGAARRLVTSRRVPAASCPARCRAAVASPHRPLFLPLSHPIKPPTHLFSPIPIPLHLLPFRRAAAVVPPRRRSRAAAVVPPRRRFRAAAPPFPCPRAAVLVPPCAVVAAAVVAAAAVGEP</sequence>
<name>A0A0P0XD23_ORYSJ</name>
<reference evidence="3" key="1">
    <citation type="journal article" date="2005" name="Nature">
        <title>The map-based sequence of the rice genome.</title>
        <authorList>
            <consortium name="International rice genome sequencing project (IRGSP)"/>
            <person name="Matsumoto T."/>
            <person name="Wu J."/>
            <person name="Kanamori H."/>
            <person name="Katayose Y."/>
            <person name="Fujisawa M."/>
            <person name="Namiki N."/>
            <person name="Mizuno H."/>
            <person name="Yamamoto K."/>
            <person name="Antonio B.A."/>
            <person name="Baba T."/>
            <person name="Sakata K."/>
            <person name="Nagamura Y."/>
            <person name="Aoki H."/>
            <person name="Arikawa K."/>
            <person name="Arita K."/>
            <person name="Bito T."/>
            <person name="Chiden Y."/>
            <person name="Fujitsuka N."/>
            <person name="Fukunaka R."/>
            <person name="Hamada M."/>
            <person name="Harada C."/>
            <person name="Hayashi A."/>
            <person name="Hijishita S."/>
            <person name="Honda M."/>
            <person name="Hosokawa S."/>
            <person name="Ichikawa Y."/>
            <person name="Idonuma A."/>
            <person name="Iijima M."/>
            <person name="Ikeda M."/>
            <person name="Ikeno M."/>
            <person name="Ito K."/>
            <person name="Ito S."/>
            <person name="Ito T."/>
            <person name="Ito Y."/>
            <person name="Ito Y."/>
            <person name="Iwabuchi A."/>
            <person name="Kamiya K."/>
            <person name="Karasawa W."/>
            <person name="Kurita K."/>
            <person name="Katagiri S."/>
            <person name="Kikuta A."/>
            <person name="Kobayashi H."/>
            <person name="Kobayashi N."/>
            <person name="Machita K."/>
            <person name="Maehara T."/>
            <person name="Masukawa M."/>
            <person name="Mizubayashi T."/>
            <person name="Mukai Y."/>
            <person name="Nagasaki H."/>
            <person name="Nagata Y."/>
            <person name="Naito S."/>
            <person name="Nakashima M."/>
            <person name="Nakama Y."/>
            <person name="Nakamichi Y."/>
            <person name="Nakamura M."/>
            <person name="Meguro A."/>
            <person name="Negishi M."/>
            <person name="Ohta I."/>
            <person name="Ohta T."/>
            <person name="Okamoto M."/>
            <person name="Ono N."/>
            <person name="Saji S."/>
            <person name="Sakaguchi M."/>
            <person name="Sakai K."/>
            <person name="Shibata M."/>
            <person name="Shimokawa T."/>
            <person name="Song J."/>
            <person name="Takazaki Y."/>
            <person name="Terasawa K."/>
            <person name="Tsugane M."/>
            <person name="Tsuji K."/>
            <person name="Ueda S."/>
            <person name="Waki K."/>
            <person name="Yamagata H."/>
            <person name="Yamamoto M."/>
            <person name="Yamamoto S."/>
            <person name="Yamane H."/>
            <person name="Yoshiki S."/>
            <person name="Yoshihara R."/>
            <person name="Yukawa K."/>
            <person name="Zhong H."/>
            <person name="Yano M."/>
            <person name="Yuan Q."/>
            <person name="Ouyang S."/>
            <person name="Liu J."/>
            <person name="Jones K.M."/>
            <person name="Gansberger K."/>
            <person name="Moffat K."/>
            <person name="Hill J."/>
            <person name="Bera J."/>
            <person name="Fadrosh D."/>
            <person name="Jin S."/>
            <person name="Johri S."/>
            <person name="Kim M."/>
            <person name="Overton L."/>
            <person name="Reardon M."/>
            <person name="Tsitrin T."/>
            <person name="Vuong H."/>
            <person name="Weaver B."/>
            <person name="Ciecko A."/>
            <person name="Tallon L."/>
            <person name="Jackson J."/>
            <person name="Pai G."/>
            <person name="Aken S.V."/>
            <person name="Utterback T."/>
            <person name="Reidmuller S."/>
            <person name="Feldblyum T."/>
            <person name="Hsiao J."/>
            <person name="Zismann V."/>
            <person name="Iobst S."/>
            <person name="de Vazeille A.R."/>
            <person name="Buell C.R."/>
            <person name="Ying K."/>
            <person name="Li Y."/>
            <person name="Lu T."/>
            <person name="Huang Y."/>
            <person name="Zhao Q."/>
            <person name="Feng Q."/>
            <person name="Zhang L."/>
            <person name="Zhu J."/>
            <person name="Weng Q."/>
            <person name="Mu J."/>
            <person name="Lu Y."/>
            <person name="Fan D."/>
            <person name="Liu Y."/>
            <person name="Guan J."/>
            <person name="Zhang Y."/>
            <person name="Yu S."/>
            <person name="Liu X."/>
            <person name="Zhang Y."/>
            <person name="Hong G."/>
            <person name="Han B."/>
            <person name="Choisne N."/>
            <person name="Demange N."/>
            <person name="Orjeda G."/>
            <person name="Samain S."/>
            <person name="Cattolico L."/>
            <person name="Pelletier E."/>
            <person name="Couloux A."/>
            <person name="Segurens B."/>
            <person name="Wincker P."/>
            <person name="D'Hont A."/>
            <person name="Scarpelli C."/>
            <person name="Weissenbach J."/>
            <person name="Salanoubat M."/>
            <person name="Quetier F."/>
            <person name="Yu Y."/>
            <person name="Kim H.R."/>
            <person name="Rambo T."/>
            <person name="Currie J."/>
            <person name="Collura K."/>
            <person name="Luo M."/>
            <person name="Yang T."/>
            <person name="Ammiraju J.S.S."/>
            <person name="Engler F."/>
            <person name="Soderlund C."/>
            <person name="Wing R.A."/>
            <person name="Palmer L.E."/>
            <person name="de la Bastide M."/>
            <person name="Spiegel L."/>
            <person name="Nascimento L."/>
            <person name="Zutavern T."/>
            <person name="O'Shaughnessy A."/>
            <person name="Dike S."/>
            <person name="Dedhia N."/>
            <person name="Preston R."/>
            <person name="Balija V."/>
            <person name="McCombie W.R."/>
            <person name="Chow T."/>
            <person name="Chen H."/>
            <person name="Chung M."/>
            <person name="Chen C."/>
            <person name="Shaw J."/>
            <person name="Wu H."/>
            <person name="Hsiao K."/>
            <person name="Chao Y."/>
            <person name="Chu M."/>
            <person name="Cheng C."/>
            <person name="Hour A."/>
            <person name="Lee P."/>
            <person name="Lin S."/>
            <person name="Lin Y."/>
            <person name="Liou J."/>
            <person name="Liu S."/>
            <person name="Hsing Y."/>
            <person name="Raghuvanshi S."/>
            <person name="Mohanty A."/>
            <person name="Bharti A.K."/>
            <person name="Gaur A."/>
            <person name="Gupta V."/>
            <person name="Kumar D."/>
            <person name="Ravi V."/>
            <person name="Vij S."/>
            <person name="Kapur A."/>
            <person name="Khurana P."/>
            <person name="Khurana P."/>
            <person name="Khurana J.P."/>
            <person name="Tyagi A.K."/>
            <person name="Gaikwad K."/>
            <person name="Singh A."/>
            <person name="Dalal V."/>
            <person name="Srivastava S."/>
            <person name="Dixit A."/>
            <person name="Pal A.K."/>
            <person name="Ghazi I.A."/>
            <person name="Yadav M."/>
            <person name="Pandit A."/>
            <person name="Bhargava A."/>
            <person name="Sureshbabu K."/>
            <person name="Batra K."/>
            <person name="Sharma T.R."/>
            <person name="Mohapatra T."/>
            <person name="Singh N.K."/>
            <person name="Messing J."/>
            <person name="Nelson A.B."/>
            <person name="Fuks G."/>
            <person name="Kavchok S."/>
            <person name="Keizer G."/>
            <person name="Linton E."/>
            <person name="Llaca V."/>
            <person name="Song R."/>
            <person name="Tanyolac B."/>
            <person name="Young S."/>
            <person name="Ho-Il K."/>
            <person name="Hahn J.H."/>
            <person name="Sangsakoo G."/>
            <person name="Vanavichit A."/>
            <person name="de Mattos Luiz.A.T."/>
            <person name="Zimmer P.D."/>
            <person name="Malone G."/>
            <person name="Dellagostin O."/>
            <person name="de Oliveira A.C."/>
            <person name="Bevan M."/>
            <person name="Bancroft I."/>
            <person name="Minx P."/>
            <person name="Cordum H."/>
            <person name="Wilson R."/>
            <person name="Cheng Z."/>
            <person name="Jin W."/>
            <person name="Jiang J."/>
            <person name="Leong S.A."/>
            <person name="Iwama H."/>
            <person name="Gojobori T."/>
            <person name="Itoh T."/>
            <person name="Niimura Y."/>
            <person name="Fujii Y."/>
            <person name="Habara T."/>
            <person name="Sakai H."/>
            <person name="Sato Y."/>
            <person name="Wilson G."/>
            <person name="Kumar K."/>
            <person name="McCouch S."/>
            <person name="Juretic N."/>
            <person name="Hoen D."/>
            <person name="Wright S."/>
            <person name="Bruskiewich R."/>
            <person name="Bureau T."/>
            <person name="Miyao A."/>
            <person name="Hirochika H."/>
            <person name="Nishikawa T."/>
            <person name="Kadowaki K."/>
            <person name="Sugiura M."/>
            <person name="Burr B."/>
            <person name="Sasaki T."/>
        </authorList>
    </citation>
    <scope>NUCLEOTIDE SEQUENCE [LARGE SCALE GENOMIC DNA]</scope>
    <source>
        <strain evidence="3">cv. Nipponbare</strain>
    </source>
</reference>
<accession>A0A0P0XD23</accession>
<evidence type="ECO:0000313" key="3">
    <source>
        <dbReference type="Proteomes" id="UP000059680"/>
    </source>
</evidence>